<keyword evidence="2" id="KW-1185">Reference proteome</keyword>
<evidence type="ECO:0000313" key="1">
    <source>
        <dbReference type="EMBL" id="KAJ8566014.1"/>
    </source>
</evidence>
<organism evidence="1 2">
    <name type="scientific">Anisodus acutangulus</name>
    <dbReference type="NCBI Taxonomy" id="402998"/>
    <lineage>
        <taxon>Eukaryota</taxon>
        <taxon>Viridiplantae</taxon>
        <taxon>Streptophyta</taxon>
        <taxon>Embryophyta</taxon>
        <taxon>Tracheophyta</taxon>
        <taxon>Spermatophyta</taxon>
        <taxon>Magnoliopsida</taxon>
        <taxon>eudicotyledons</taxon>
        <taxon>Gunneridae</taxon>
        <taxon>Pentapetalae</taxon>
        <taxon>asterids</taxon>
        <taxon>lamiids</taxon>
        <taxon>Solanales</taxon>
        <taxon>Solanaceae</taxon>
        <taxon>Solanoideae</taxon>
        <taxon>Hyoscyameae</taxon>
        <taxon>Anisodus</taxon>
    </lineage>
</organism>
<proteinExistence type="predicted"/>
<name>A0A9Q1RP07_9SOLA</name>
<evidence type="ECO:0000313" key="2">
    <source>
        <dbReference type="Proteomes" id="UP001152561"/>
    </source>
</evidence>
<dbReference type="EMBL" id="JAJAGQ010000004">
    <property type="protein sequence ID" value="KAJ8566014.1"/>
    <property type="molecule type" value="Genomic_DNA"/>
</dbReference>
<dbReference type="Proteomes" id="UP001152561">
    <property type="component" value="Unassembled WGS sequence"/>
</dbReference>
<sequence length="236" mass="25472">MDTKHSTSNLPWISVIETLATSNEIDTSLLIDLVKRTPEVSDDMGRNARELVSLRVLETLSVQEISNANNDASVPGDKIKLDQSECCEDVLRHLLFGGIKQTRVVRGGDAQHEHVLPSGNATPCLGGNTNGLQENQPRTLVPYKRRIDASTAHEGECSETEPISENSCDTCIKASKRFKQEVISPKHDPVDDFESSQRDGVATELSAQIPQPIVQKGNLENGALVGCLGGSCEGAA</sequence>
<dbReference type="PANTHER" id="PTHR47863:SF14">
    <property type="entry name" value="ZINC FINGER PHD-TYPE DOMAIN-CONTAINING PROTEIN"/>
    <property type="match status" value="1"/>
</dbReference>
<comment type="caution">
    <text evidence="1">The sequence shown here is derived from an EMBL/GenBank/DDBJ whole genome shotgun (WGS) entry which is preliminary data.</text>
</comment>
<accession>A0A9Q1RP07</accession>
<reference evidence="2" key="1">
    <citation type="journal article" date="2023" name="Proc. Natl. Acad. Sci. U.S.A.">
        <title>Genomic and structural basis for evolution of tropane alkaloid biosynthesis.</title>
        <authorList>
            <person name="Wanga Y.-J."/>
            <person name="Taina T."/>
            <person name="Yua J.-Y."/>
            <person name="Lia J."/>
            <person name="Xua B."/>
            <person name="Chenc J."/>
            <person name="D'Auriad J.C."/>
            <person name="Huanga J.-P."/>
            <person name="Huanga S.-X."/>
        </authorList>
    </citation>
    <scope>NUCLEOTIDE SEQUENCE [LARGE SCALE GENOMIC DNA]</scope>
    <source>
        <strain evidence="2">cv. KIB-2019</strain>
    </source>
</reference>
<protein>
    <submittedName>
        <fullName evidence="1">Uncharacterized protein</fullName>
    </submittedName>
</protein>
<dbReference type="OrthoDB" id="608866at2759"/>
<gene>
    <name evidence="1" type="ORF">K7X08_008590</name>
</gene>
<dbReference type="AlphaFoldDB" id="A0A9Q1RP07"/>
<dbReference type="PANTHER" id="PTHR47863">
    <property type="entry name" value="RING/FYVE/PHD ZINC FINGER SUPERFAMILY PROTEIN"/>
    <property type="match status" value="1"/>
</dbReference>